<dbReference type="InterPro" id="IPR051131">
    <property type="entry name" value="NEK_Ser/Thr_kinase_NIMA"/>
</dbReference>
<evidence type="ECO:0000256" key="4">
    <source>
        <dbReference type="ARBA" id="ARBA00022741"/>
    </source>
</evidence>
<dbReference type="Gene3D" id="1.25.40.20">
    <property type="entry name" value="Ankyrin repeat-containing domain"/>
    <property type="match status" value="1"/>
</dbReference>
<feature type="coiled-coil region" evidence="11">
    <location>
        <begin position="444"/>
        <end position="492"/>
    </location>
</feature>
<dbReference type="InterPro" id="IPR011009">
    <property type="entry name" value="Kinase-like_dom_sf"/>
</dbReference>
<evidence type="ECO:0000256" key="7">
    <source>
        <dbReference type="ARBA" id="ARBA00047899"/>
    </source>
</evidence>
<accession>A0AAW0YNJ0</accession>
<evidence type="ECO:0000313" key="15">
    <source>
        <dbReference type="Proteomes" id="UP001445076"/>
    </source>
</evidence>
<dbReference type="SUPFAM" id="SSF56112">
    <property type="entry name" value="Protein kinase-like (PK-like)"/>
    <property type="match status" value="1"/>
</dbReference>
<dbReference type="InterPro" id="IPR000719">
    <property type="entry name" value="Prot_kinase_dom"/>
</dbReference>
<dbReference type="InterPro" id="IPR017441">
    <property type="entry name" value="Protein_kinase_ATP_BS"/>
</dbReference>
<evidence type="ECO:0000259" key="13">
    <source>
        <dbReference type="PROSITE" id="PS50011"/>
    </source>
</evidence>
<gene>
    <name evidence="14" type="ORF">OTU49_009769</name>
</gene>
<evidence type="ECO:0000256" key="8">
    <source>
        <dbReference type="ARBA" id="ARBA00048679"/>
    </source>
</evidence>
<keyword evidence="6 10" id="KW-0067">ATP-binding</keyword>
<protein>
    <recommendedName>
        <fullName evidence="1">non-specific serine/threonine protein kinase</fullName>
        <ecNumber evidence="1">2.7.11.1</ecNumber>
    </recommendedName>
</protein>
<dbReference type="PROSITE" id="PS50297">
    <property type="entry name" value="ANK_REP_REGION"/>
    <property type="match status" value="2"/>
</dbReference>
<dbReference type="Gene3D" id="1.10.510.10">
    <property type="entry name" value="Transferase(Phosphotransferase) domain 1"/>
    <property type="match status" value="2"/>
</dbReference>
<keyword evidence="3" id="KW-0808">Transferase</keyword>
<dbReference type="SUPFAM" id="SSF48403">
    <property type="entry name" value="Ankyrin repeat"/>
    <property type="match status" value="1"/>
</dbReference>
<feature type="domain" description="Protein kinase" evidence="13">
    <location>
        <begin position="262"/>
        <end position="501"/>
    </location>
</feature>
<sequence length="501" mass="56424">SGPHQRPDTPPPPHQDAGHTQAEVTNQINISHNQQNQKIPEKPSLCQTNADHGNNENNIEESPPERELLNRMLSVSNEDDLEGVSDTGSNIFSDTTQKELVEAVSAGNYAATEGLLMAGADPDTLSSKPGEKGLTLLHLACWSGHDKIVRLLMRHRADRKATAHGLLAVHWAAVGGHIPVLTVMWEKGFSIKVRSQDGATPLDLAADHGNLEAVRWFVEKGAYVNIKDKHGRTPKLIAKEAGHRAIVKYLQDKEDEMHLSNFQEQRKLGEGSFGEVILVRTSEGFMVVKRIDLSQLRRKHQEYAHREFQLLKSLRHPYIVAYRGGGFEGKHLHIHMEYCSGGDLATRIREQKETDVPFEERLIHCWALSLCLALKSPEVIRGEAYNAKADMWALGCCFYELATLERGFPYTEVSVSGGFSVEYKSMVVCLLQQDPDQRPSAALLLRQSFIMDAMENQLEEKEQEVTELNREVVQLNQETDELITELETLKRNIRPDERKPR</sequence>
<feature type="non-terminal residue" evidence="14">
    <location>
        <position position="1"/>
    </location>
</feature>
<organism evidence="14 15">
    <name type="scientific">Cherax quadricarinatus</name>
    <name type="common">Australian red claw crayfish</name>
    <dbReference type="NCBI Taxonomy" id="27406"/>
    <lineage>
        <taxon>Eukaryota</taxon>
        <taxon>Metazoa</taxon>
        <taxon>Ecdysozoa</taxon>
        <taxon>Arthropoda</taxon>
        <taxon>Crustacea</taxon>
        <taxon>Multicrustacea</taxon>
        <taxon>Malacostraca</taxon>
        <taxon>Eumalacostraca</taxon>
        <taxon>Eucarida</taxon>
        <taxon>Decapoda</taxon>
        <taxon>Pleocyemata</taxon>
        <taxon>Astacidea</taxon>
        <taxon>Parastacoidea</taxon>
        <taxon>Parastacidae</taxon>
        <taxon>Cherax</taxon>
    </lineage>
</organism>
<dbReference type="AlphaFoldDB" id="A0AAW0YNJ0"/>
<keyword evidence="5" id="KW-0418">Kinase</keyword>
<evidence type="ECO:0000313" key="14">
    <source>
        <dbReference type="EMBL" id="KAK8751679.1"/>
    </source>
</evidence>
<feature type="region of interest" description="Disordered" evidence="12">
    <location>
        <begin position="1"/>
        <end position="64"/>
    </location>
</feature>
<evidence type="ECO:0000256" key="1">
    <source>
        <dbReference type="ARBA" id="ARBA00012513"/>
    </source>
</evidence>
<evidence type="ECO:0000256" key="12">
    <source>
        <dbReference type="SAM" id="MobiDB-lite"/>
    </source>
</evidence>
<dbReference type="Pfam" id="PF00069">
    <property type="entry name" value="Pkinase"/>
    <property type="match status" value="2"/>
</dbReference>
<dbReference type="GO" id="GO:0004674">
    <property type="term" value="F:protein serine/threonine kinase activity"/>
    <property type="evidence" value="ECO:0007669"/>
    <property type="project" value="UniProtKB-KW"/>
</dbReference>
<dbReference type="PANTHER" id="PTHR44899:SF3">
    <property type="entry name" value="SERINE_THREONINE-PROTEIN KINASE NEK1"/>
    <property type="match status" value="1"/>
</dbReference>
<evidence type="ECO:0000256" key="6">
    <source>
        <dbReference type="ARBA" id="ARBA00022840"/>
    </source>
</evidence>
<evidence type="ECO:0000256" key="3">
    <source>
        <dbReference type="ARBA" id="ARBA00022679"/>
    </source>
</evidence>
<comment type="catalytic activity">
    <reaction evidence="8">
        <text>L-seryl-[protein] + ATP = O-phospho-L-seryl-[protein] + ADP + H(+)</text>
        <dbReference type="Rhea" id="RHEA:17989"/>
        <dbReference type="Rhea" id="RHEA-COMP:9863"/>
        <dbReference type="Rhea" id="RHEA-COMP:11604"/>
        <dbReference type="ChEBI" id="CHEBI:15378"/>
        <dbReference type="ChEBI" id="CHEBI:29999"/>
        <dbReference type="ChEBI" id="CHEBI:30616"/>
        <dbReference type="ChEBI" id="CHEBI:83421"/>
        <dbReference type="ChEBI" id="CHEBI:456216"/>
        <dbReference type="EC" id="2.7.11.1"/>
    </reaction>
</comment>
<proteinExistence type="predicted"/>
<dbReference type="EC" id="2.7.11.1" evidence="1"/>
<evidence type="ECO:0000256" key="5">
    <source>
        <dbReference type="ARBA" id="ARBA00022777"/>
    </source>
</evidence>
<keyword evidence="15" id="KW-1185">Reference proteome</keyword>
<dbReference type="SMART" id="SM00248">
    <property type="entry name" value="ANK"/>
    <property type="match status" value="4"/>
</dbReference>
<dbReference type="PROSITE" id="PS50011">
    <property type="entry name" value="PROTEIN_KINASE_DOM"/>
    <property type="match status" value="1"/>
</dbReference>
<keyword evidence="11" id="KW-0175">Coiled coil</keyword>
<feature type="compositionally biased region" description="Low complexity" evidence="12">
    <location>
        <begin position="26"/>
        <end position="38"/>
    </location>
</feature>
<comment type="catalytic activity">
    <reaction evidence="7">
        <text>L-threonyl-[protein] + ATP = O-phospho-L-threonyl-[protein] + ADP + H(+)</text>
        <dbReference type="Rhea" id="RHEA:46608"/>
        <dbReference type="Rhea" id="RHEA-COMP:11060"/>
        <dbReference type="Rhea" id="RHEA-COMP:11605"/>
        <dbReference type="ChEBI" id="CHEBI:15378"/>
        <dbReference type="ChEBI" id="CHEBI:30013"/>
        <dbReference type="ChEBI" id="CHEBI:30616"/>
        <dbReference type="ChEBI" id="CHEBI:61977"/>
        <dbReference type="ChEBI" id="CHEBI:456216"/>
        <dbReference type="EC" id="2.7.11.1"/>
    </reaction>
</comment>
<dbReference type="InterPro" id="IPR036770">
    <property type="entry name" value="Ankyrin_rpt-contain_sf"/>
</dbReference>
<feature type="binding site" evidence="10">
    <location>
        <position position="289"/>
    </location>
    <ligand>
        <name>ATP</name>
        <dbReference type="ChEBI" id="CHEBI:30616"/>
    </ligand>
</feature>
<feature type="repeat" description="ANK" evidence="9">
    <location>
        <begin position="197"/>
        <end position="229"/>
    </location>
</feature>
<dbReference type="InterPro" id="IPR002110">
    <property type="entry name" value="Ankyrin_rpt"/>
</dbReference>
<evidence type="ECO:0000256" key="2">
    <source>
        <dbReference type="ARBA" id="ARBA00022527"/>
    </source>
</evidence>
<keyword evidence="9" id="KW-0040">ANK repeat</keyword>
<dbReference type="PROSITE" id="PS50088">
    <property type="entry name" value="ANK_REPEAT"/>
    <property type="match status" value="2"/>
</dbReference>
<dbReference type="Pfam" id="PF12796">
    <property type="entry name" value="Ank_2"/>
    <property type="match status" value="1"/>
</dbReference>
<dbReference type="GO" id="GO:0005524">
    <property type="term" value="F:ATP binding"/>
    <property type="evidence" value="ECO:0007669"/>
    <property type="project" value="UniProtKB-UniRule"/>
</dbReference>
<keyword evidence="4 10" id="KW-0547">Nucleotide-binding</keyword>
<evidence type="ECO:0000256" key="10">
    <source>
        <dbReference type="PROSITE-ProRule" id="PRU10141"/>
    </source>
</evidence>
<dbReference type="Proteomes" id="UP001445076">
    <property type="component" value="Unassembled WGS sequence"/>
</dbReference>
<dbReference type="PROSITE" id="PS00107">
    <property type="entry name" value="PROTEIN_KINASE_ATP"/>
    <property type="match status" value="1"/>
</dbReference>
<dbReference type="PANTHER" id="PTHR44899">
    <property type="entry name" value="CAMK FAMILY PROTEIN KINASE"/>
    <property type="match status" value="1"/>
</dbReference>
<keyword evidence="2" id="KW-0723">Serine/threonine-protein kinase</keyword>
<comment type="caution">
    <text evidence="14">The sequence shown here is derived from an EMBL/GenBank/DDBJ whole genome shotgun (WGS) entry which is preliminary data.</text>
</comment>
<evidence type="ECO:0000256" key="11">
    <source>
        <dbReference type="SAM" id="Coils"/>
    </source>
</evidence>
<evidence type="ECO:0000256" key="9">
    <source>
        <dbReference type="PROSITE-ProRule" id="PRU00023"/>
    </source>
</evidence>
<dbReference type="Pfam" id="PF00023">
    <property type="entry name" value="Ank"/>
    <property type="match status" value="1"/>
</dbReference>
<dbReference type="EMBL" id="JARKIK010000005">
    <property type="protein sequence ID" value="KAK8751679.1"/>
    <property type="molecule type" value="Genomic_DNA"/>
</dbReference>
<feature type="repeat" description="ANK" evidence="9">
    <location>
        <begin position="132"/>
        <end position="164"/>
    </location>
</feature>
<dbReference type="Gene3D" id="3.30.200.20">
    <property type="entry name" value="Phosphorylase Kinase, domain 1"/>
    <property type="match status" value="1"/>
</dbReference>
<reference evidence="14 15" key="1">
    <citation type="journal article" date="2024" name="BMC Genomics">
        <title>Genome assembly of redclaw crayfish (Cherax quadricarinatus) provides insights into its immune adaptation and hypoxia tolerance.</title>
        <authorList>
            <person name="Liu Z."/>
            <person name="Zheng J."/>
            <person name="Li H."/>
            <person name="Fang K."/>
            <person name="Wang S."/>
            <person name="He J."/>
            <person name="Zhou D."/>
            <person name="Weng S."/>
            <person name="Chi M."/>
            <person name="Gu Z."/>
            <person name="He J."/>
            <person name="Li F."/>
            <person name="Wang M."/>
        </authorList>
    </citation>
    <scope>NUCLEOTIDE SEQUENCE [LARGE SCALE GENOMIC DNA]</scope>
    <source>
        <strain evidence="14">ZL_2023a</strain>
    </source>
</reference>
<name>A0AAW0YNJ0_CHEQU</name>